<comment type="caution">
    <text evidence="3">The sequence shown here is derived from an EMBL/GenBank/DDBJ whole genome shotgun (WGS) entry which is preliminary data.</text>
</comment>
<dbReference type="InterPro" id="IPR028994">
    <property type="entry name" value="Integrin_alpha_N"/>
</dbReference>
<accession>A0ABP0LQH5</accession>
<evidence type="ECO:0000256" key="1">
    <source>
        <dbReference type="ARBA" id="ARBA00022729"/>
    </source>
</evidence>
<name>A0ABP0LQH5_9DINO</name>
<dbReference type="Pfam" id="PF13517">
    <property type="entry name" value="FG-GAP_3"/>
    <property type="match status" value="2"/>
</dbReference>
<evidence type="ECO:0000313" key="3">
    <source>
        <dbReference type="EMBL" id="CAK9041031.1"/>
    </source>
</evidence>
<dbReference type="PANTHER" id="PTHR46580:SF4">
    <property type="entry name" value="ATP_GTP-BINDING PROTEIN"/>
    <property type="match status" value="1"/>
</dbReference>
<protein>
    <submittedName>
        <fullName evidence="3">UnbV_ASPIC domain-containing protein</fullName>
    </submittedName>
</protein>
<dbReference type="SUPFAM" id="SSF69318">
    <property type="entry name" value="Integrin alpha N-terminal domain"/>
    <property type="match status" value="1"/>
</dbReference>
<dbReference type="PANTHER" id="PTHR46580">
    <property type="entry name" value="SENSOR KINASE-RELATED"/>
    <property type="match status" value="1"/>
</dbReference>
<keyword evidence="4" id="KW-1185">Reference proteome</keyword>
<dbReference type="InterPro" id="IPR013517">
    <property type="entry name" value="FG-GAP"/>
</dbReference>
<dbReference type="Proteomes" id="UP001642464">
    <property type="component" value="Unassembled WGS sequence"/>
</dbReference>
<organism evidence="3 4">
    <name type="scientific">Durusdinium trenchii</name>
    <dbReference type="NCBI Taxonomy" id="1381693"/>
    <lineage>
        <taxon>Eukaryota</taxon>
        <taxon>Sar</taxon>
        <taxon>Alveolata</taxon>
        <taxon>Dinophyceae</taxon>
        <taxon>Suessiales</taxon>
        <taxon>Symbiodiniaceae</taxon>
        <taxon>Durusdinium</taxon>
    </lineage>
</organism>
<proteinExistence type="predicted"/>
<dbReference type="Gene3D" id="2.130.10.130">
    <property type="entry name" value="Integrin alpha, N-terminal"/>
    <property type="match status" value="1"/>
</dbReference>
<evidence type="ECO:0000256" key="2">
    <source>
        <dbReference type="SAM" id="SignalP"/>
    </source>
</evidence>
<feature type="non-terminal residue" evidence="3">
    <location>
        <position position="295"/>
    </location>
</feature>
<dbReference type="EMBL" id="CAXAMM010017377">
    <property type="protein sequence ID" value="CAK9041031.1"/>
    <property type="molecule type" value="Genomic_DNA"/>
</dbReference>
<evidence type="ECO:0000313" key="4">
    <source>
        <dbReference type="Proteomes" id="UP001642464"/>
    </source>
</evidence>
<sequence length="295" mass="31386">MRHYPAPMRVRLAAGLAVAVAASPLAHAQLRFVDATSRVGLEAEDAPISAAHVCAADLDGDGFDDLIIGRTRVFMNRAAEDGSRVFEELERAGLPPHRRGDVVVFADLDNDGTSDAIVARSLDVNNDDYAPPEPGTPQKLAWLRGNGDGTFGTPRGSFTEIEAATAGTTASVAVGDVNLDGRLDLVLGQWYTKYGAGFEGFANDVLLQQENGSFARMALPVDGVGFDTEADAGGRPTYGVLVAHVLGDGAAGNWPQVLELNYGRRWNRLWVRGDDGAWSDNAIETKLDGDAIRHG</sequence>
<keyword evidence="1 2" id="KW-0732">Signal</keyword>
<feature type="signal peptide" evidence="2">
    <location>
        <begin position="1"/>
        <end position="28"/>
    </location>
</feature>
<gene>
    <name evidence="3" type="ORF">SCF082_LOCUS23758</name>
</gene>
<reference evidence="3 4" key="1">
    <citation type="submission" date="2024-02" db="EMBL/GenBank/DDBJ databases">
        <authorList>
            <person name="Chen Y."/>
            <person name="Shah S."/>
            <person name="Dougan E. K."/>
            <person name="Thang M."/>
            <person name="Chan C."/>
        </authorList>
    </citation>
    <scope>NUCLEOTIDE SEQUENCE [LARGE SCALE GENOMIC DNA]</scope>
</reference>
<feature type="chain" id="PRO_5045865196" evidence="2">
    <location>
        <begin position="29"/>
        <end position="295"/>
    </location>
</feature>